<organism evidence="1 2">
    <name type="scientific">Paramuricea clavata</name>
    <name type="common">Red gorgonian</name>
    <name type="synonym">Violescent sea-whip</name>
    <dbReference type="NCBI Taxonomy" id="317549"/>
    <lineage>
        <taxon>Eukaryota</taxon>
        <taxon>Metazoa</taxon>
        <taxon>Cnidaria</taxon>
        <taxon>Anthozoa</taxon>
        <taxon>Octocorallia</taxon>
        <taxon>Malacalcyonacea</taxon>
        <taxon>Plexauridae</taxon>
        <taxon>Paramuricea</taxon>
    </lineage>
</organism>
<dbReference type="EMBL" id="CACRXK020011185">
    <property type="protein sequence ID" value="CAB4020921.1"/>
    <property type="molecule type" value="Genomic_DNA"/>
</dbReference>
<name>A0A6S7JY64_PARCT</name>
<proteinExistence type="predicted"/>
<comment type="caution">
    <text evidence="1">The sequence shown here is derived from an EMBL/GenBank/DDBJ whole genome shotgun (WGS) entry which is preliminary data.</text>
</comment>
<accession>A0A6S7JY64</accession>
<reference evidence="1" key="1">
    <citation type="submission" date="2020-04" db="EMBL/GenBank/DDBJ databases">
        <authorList>
            <person name="Alioto T."/>
            <person name="Alioto T."/>
            <person name="Gomez Garrido J."/>
        </authorList>
    </citation>
    <scope>NUCLEOTIDE SEQUENCE</scope>
    <source>
        <strain evidence="1">A484AB</strain>
    </source>
</reference>
<protein>
    <submittedName>
        <fullName evidence="1">Uncharacterized protein</fullName>
    </submittedName>
</protein>
<sequence length="281" mass="31274">MWQTRIIPLTWLNFDLQNETTTLLLDTNQLSVQNHVLRSVRQHKEHLTTFAPSEYLDNDAEFVSGLDADDEFSPMDASSPVFRCCHGFPRNTWSKPIKVTGGGGCDTNQLSVQNHVLRSVRQHKEHLTTFAPSEYFDNDAEFVSGLDADDKFSPMDASSPVFRCCHGFPRNTWSKPIIVTGGGGCDTNQLSVQNHVLRSARQHKEHLTTFAPSEYLDNDAEFVSGLDADDEFSPMDASSPVFRCCHGFPPNTWSKPIIVTGGGGCGKSYTIRSIVNECLNI</sequence>
<dbReference type="AlphaFoldDB" id="A0A6S7JY64"/>
<evidence type="ECO:0000313" key="2">
    <source>
        <dbReference type="Proteomes" id="UP001152795"/>
    </source>
</evidence>
<gene>
    <name evidence="1" type="ORF">PACLA_8A041467</name>
</gene>
<evidence type="ECO:0000313" key="1">
    <source>
        <dbReference type="EMBL" id="CAB4020921.1"/>
    </source>
</evidence>
<keyword evidence="2" id="KW-1185">Reference proteome</keyword>
<dbReference type="Proteomes" id="UP001152795">
    <property type="component" value="Unassembled WGS sequence"/>
</dbReference>